<organism evidence="1 2">
    <name type="scientific">Rangifer tarandus platyrhynchus</name>
    <name type="common">Svalbard reindeer</name>
    <dbReference type="NCBI Taxonomy" id="3082113"/>
    <lineage>
        <taxon>Eukaryota</taxon>
        <taxon>Metazoa</taxon>
        <taxon>Chordata</taxon>
        <taxon>Craniata</taxon>
        <taxon>Vertebrata</taxon>
        <taxon>Euteleostomi</taxon>
        <taxon>Mammalia</taxon>
        <taxon>Eutheria</taxon>
        <taxon>Laurasiatheria</taxon>
        <taxon>Artiodactyla</taxon>
        <taxon>Ruminantia</taxon>
        <taxon>Pecora</taxon>
        <taxon>Cervidae</taxon>
        <taxon>Odocoileinae</taxon>
        <taxon>Rangifer</taxon>
    </lineage>
</organism>
<dbReference type="EMBL" id="OX596096">
    <property type="protein sequence ID" value="CAM9551340.1"/>
    <property type="molecule type" value="Genomic_DNA"/>
</dbReference>
<reference evidence="1" key="2">
    <citation type="submission" date="2025-03" db="EMBL/GenBank/DDBJ databases">
        <authorList>
            <consortium name="ELIXIR-Norway"/>
            <consortium name="Elixir Norway"/>
        </authorList>
    </citation>
    <scope>NUCLEOTIDE SEQUENCE</scope>
</reference>
<accession>A0AC59YBD9</accession>
<gene>
    <name evidence="1" type="ORF">MRATA1EN22A_LOCUS4115</name>
</gene>
<dbReference type="Proteomes" id="UP001162501">
    <property type="component" value="Chromosome 12"/>
</dbReference>
<protein>
    <submittedName>
        <fullName evidence="1">Uncharacterized protein</fullName>
    </submittedName>
</protein>
<proteinExistence type="predicted"/>
<name>A0AC59YBD9_RANTA</name>
<sequence>MDALSGEPVPSTTWVSVITTVQAHHHCSQDPRQVKFCAGHRADHTLPHTRVRQGPWLLAVLLCLSPGSRSGAGFSACLGPRSFREARGPPPPVATGDRGWEAQQERACREGVVQDGWPGVVTLEGEGGGPTCSHRRHRGVLAGLGATSRMSEGLASEHFPRVTGTSGAGPAWVFDLFLEALY</sequence>
<evidence type="ECO:0000313" key="1">
    <source>
        <dbReference type="EMBL" id="CAM9551340.1"/>
    </source>
</evidence>
<reference evidence="1" key="1">
    <citation type="submission" date="2023-05" db="EMBL/GenBank/DDBJ databases">
        <authorList>
            <consortium name="ELIXIR-Norway"/>
        </authorList>
    </citation>
    <scope>NUCLEOTIDE SEQUENCE</scope>
</reference>
<evidence type="ECO:0000313" key="2">
    <source>
        <dbReference type="Proteomes" id="UP001162501"/>
    </source>
</evidence>